<sequence>MAPILSVAYKLNPPPETPLPADLQSNHNLQTTLPDPAAVGQKSYYEELRKAVLQTKSELGESLTAWRDAVGKREDNKEAEVPKKSEDDEEDEEEDAEA</sequence>
<name>A0A371CRN4_9APHY</name>
<evidence type="ECO:0000256" key="1">
    <source>
        <dbReference type="SAM" id="MobiDB-lite"/>
    </source>
</evidence>
<organism evidence="2 3">
    <name type="scientific">Lentinus brumalis</name>
    <dbReference type="NCBI Taxonomy" id="2498619"/>
    <lineage>
        <taxon>Eukaryota</taxon>
        <taxon>Fungi</taxon>
        <taxon>Dikarya</taxon>
        <taxon>Basidiomycota</taxon>
        <taxon>Agaricomycotina</taxon>
        <taxon>Agaricomycetes</taxon>
        <taxon>Polyporales</taxon>
        <taxon>Polyporaceae</taxon>
        <taxon>Lentinus</taxon>
    </lineage>
</organism>
<dbReference type="OrthoDB" id="2553859at2759"/>
<evidence type="ECO:0008006" key="4">
    <source>
        <dbReference type="Google" id="ProtNLM"/>
    </source>
</evidence>
<dbReference type="AlphaFoldDB" id="A0A371CRN4"/>
<proteinExistence type="predicted"/>
<protein>
    <recommendedName>
        <fullName evidence="4">EKC/KEOPS complex subunit GON7</fullName>
    </recommendedName>
</protein>
<keyword evidence="3" id="KW-1185">Reference proteome</keyword>
<dbReference type="EMBL" id="KZ857473">
    <property type="protein sequence ID" value="RDX42941.1"/>
    <property type="molecule type" value="Genomic_DNA"/>
</dbReference>
<feature type="region of interest" description="Disordered" evidence="1">
    <location>
        <begin position="57"/>
        <end position="98"/>
    </location>
</feature>
<reference evidence="2 3" key="1">
    <citation type="journal article" date="2018" name="Biotechnol. Biofuels">
        <title>Integrative visual omics of the white-rot fungus Polyporus brumalis exposes the biotechnological potential of its oxidative enzymes for delignifying raw plant biomass.</title>
        <authorList>
            <person name="Miyauchi S."/>
            <person name="Rancon A."/>
            <person name="Drula E."/>
            <person name="Hage H."/>
            <person name="Chaduli D."/>
            <person name="Favel A."/>
            <person name="Grisel S."/>
            <person name="Henrissat B."/>
            <person name="Herpoel-Gimbert I."/>
            <person name="Ruiz-Duenas F.J."/>
            <person name="Chevret D."/>
            <person name="Hainaut M."/>
            <person name="Lin J."/>
            <person name="Wang M."/>
            <person name="Pangilinan J."/>
            <person name="Lipzen A."/>
            <person name="Lesage-Meessen L."/>
            <person name="Navarro D."/>
            <person name="Riley R."/>
            <person name="Grigoriev I.V."/>
            <person name="Zhou S."/>
            <person name="Raouche S."/>
            <person name="Rosso M.N."/>
        </authorList>
    </citation>
    <scope>NUCLEOTIDE SEQUENCE [LARGE SCALE GENOMIC DNA]</scope>
    <source>
        <strain evidence="2 3">BRFM 1820</strain>
    </source>
</reference>
<feature type="compositionally biased region" description="Basic and acidic residues" evidence="1">
    <location>
        <begin position="69"/>
        <end position="86"/>
    </location>
</feature>
<feature type="compositionally biased region" description="Acidic residues" evidence="1">
    <location>
        <begin position="87"/>
        <end position="98"/>
    </location>
</feature>
<evidence type="ECO:0000313" key="2">
    <source>
        <dbReference type="EMBL" id="RDX42941.1"/>
    </source>
</evidence>
<evidence type="ECO:0000313" key="3">
    <source>
        <dbReference type="Proteomes" id="UP000256964"/>
    </source>
</evidence>
<dbReference type="Proteomes" id="UP000256964">
    <property type="component" value="Unassembled WGS sequence"/>
</dbReference>
<accession>A0A371CRN4</accession>
<gene>
    <name evidence="2" type="ORF">OH76DRAFT_1410578</name>
</gene>